<evidence type="ECO:0000313" key="1">
    <source>
        <dbReference type="EMBL" id="AWN07692.1"/>
    </source>
</evidence>
<reference evidence="1 2" key="1">
    <citation type="submission" date="2018-04" db="EMBL/GenBank/DDBJ databases">
        <authorList>
            <person name="Stanton A.-C.J."/>
            <person name="Garlena R.A."/>
            <person name="Russell D.A."/>
            <person name="Pope W.H."/>
            <person name="Jacobs-Sera D."/>
            <person name="Hatfull G.F."/>
        </authorList>
    </citation>
    <scope>NUCLEOTIDE SEQUENCE [LARGE SCALE GENOMIC DNA]</scope>
</reference>
<dbReference type="KEGG" id="vg:54992488"/>
<proteinExistence type="predicted"/>
<organism evidence="1 2">
    <name type="scientific">Microbacterium phage Hendrix</name>
    <dbReference type="NCBI Taxonomy" id="2182341"/>
    <lineage>
        <taxon>Viruses</taxon>
        <taxon>Duplodnaviria</taxon>
        <taxon>Heunggongvirae</taxon>
        <taxon>Uroviricota</taxon>
        <taxon>Caudoviricetes</taxon>
        <taxon>Rogerhendrixvirus</taxon>
        <taxon>Rogerhendrixvirus hendrix</taxon>
    </lineage>
</organism>
<dbReference type="Proteomes" id="UP000247284">
    <property type="component" value="Segment"/>
</dbReference>
<keyword evidence="2" id="KW-1185">Reference proteome</keyword>
<name>A0A2U8UUE7_9CAUD</name>
<gene>
    <name evidence="1" type="primary">21</name>
    <name evidence="1" type="ORF">PBI_HENDRIX_21</name>
</gene>
<protein>
    <submittedName>
        <fullName evidence="1">Uncharacterized protein</fullName>
    </submittedName>
</protein>
<accession>A0A2U8UUE7</accession>
<evidence type="ECO:0000313" key="2">
    <source>
        <dbReference type="Proteomes" id="UP000247284"/>
    </source>
</evidence>
<dbReference type="RefSeq" id="YP_009801959.1">
    <property type="nucleotide sequence ID" value="NC_047977.1"/>
</dbReference>
<sequence length="73" mass="8231">MMDVPKRRERTIVEAVIAVPDGGLMADDFDKSLNIVTDRMRAEGVNLGYGDSYKVRVADNELIFEYIPTAERP</sequence>
<dbReference type="GeneID" id="54992488"/>
<dbReference type="EMBL" id="MH183162">
    <property type="protein sequence ID" value="AWN07692.1"/>
    <property type="molecule type" value="Genomic_DNA"/>
</dbReference>